<name>A0ABX9G6Q7_9ENTR</name>
<evidence type="ECO:0000313" key="2">
    <source>
        <dbReference type="EMBL" id="RBP14794.1"/>
    </source>
</evidence>
<protein>
    <submittedName>
        <fullName evidence="2">Uncharacterized protein</fullName>
    </submittedName>
</protein>
<keyword evidence="3" id="KW-1185">Reference proteome</keyword>
<gene>
    <name evidence="2" type="ORF">DFQ50_101266</name>
</gene>
<reference evidence="2 3" key="1">
    <citation type="submission" date="2018-06" db="EMBL/GenBank/DDBJ databases">
        <title>Genomic Encyclopedia of Type Strains, Phase IV (KMG-IV): sequencing the most valuable type-strain genomes for metagenomic binning, comparative biology and taxonomic classification.</title>
        <authorList>
            <person name="Goeker M."/>
        </authorList>
    </citation>
    <scope>NUCLEOTIDE SEQUENCE [LARGE SCALE GENOMIC DNA]</scope>
    <source>
        <strain evidence="2 3">DSM 27453</strain>
    </source>
</reference>
<accession>A0ABX9G6Q7</accession>
<comment type="caution">
    <text evidence="2">The sequence shown here is derived from an EMBL/GenBank/DDBJ whole genome shotgun (WGS) entry which is preliminary data.</text>
</comment>
<dbReference type="EMBL" id="QNRL01000001">
    <property type="protein sequence ID" value="RBP14794.1"/>
    <property type="molecule type" value="Genomic_DNA"/>
</dbReference>
<organism evidence="2 3">
    <name type="scientific">Pseudocitrobacter faecalis</name>
    <dbReference type="NCBI Taxonomy" id="1398493"/>
    <lineage>
        <taxon>Bacteria</taxon>
        <taxon>Pseudomonadati</taxon>
        <taxon>Pseudomonadota</taxon>
        <taxon>Gammaproteobacteria</taxon>
        <taxon>Enterobacterales</taxon>
        <taxon>Enterobacteriaceae</taxon>
        <taxon>Pseudocitrobacter</taxon>
    </lineage>
</organism>
<proteinExistence type="predicted"/>
<dbReference type="Proteomes" id="UP000253201">
    <property type="component" value="Unassembled WGS sequence"/>
</dbReference>
<sequence length="60" mass="7126">MKKGRTLNLRLKNATPAEYNHTGVAVAIYRQVRLRRRRRQGNTIQWPDYKQIRGKANKPH</sequence>
<evidence type="ECO:0000256" key="1">
    <source>
        <dbReference type="SAM" id="MobiDB-lite"/>
    </source>
</evidence>
<feature type="region of interest" description="Disordered" evidence="1">
    <location>
        <begin position="39"/>
        <end position="60"/>
    </location>
</feature>
<evidence type="ECO:0000313" key="3">
    <source>
        <dbReference type="Proteomes" id="UP000253201"/>
    </source>
</evidence>